<sequence length="79" mass="8548">MVGHLVVHHALAGDRALLETVQRRCVVLVVHDDNLWIVGPIYALCLALVDLFQLFHNASISFCSAASASAVFAASARIY</sequence>
<evidence type="ECO:0000313" key="1">
    <source>
        <dbReference type="EMBL" id="MPN48925.1"/>
    </source>
</evidence>
<dbReference type="EMBL" id="VSSQ01111688">
    <property type="protein sequence ID" value="MPN48925.1"/>
    <property type="molecule type" value="Genomic_DNA"/>
</dbReference>
<accession>A0A645ICB0</accession>
<comment type="caution">
    <text evidence="1">The sequence shown here is derived from an EMBL/GenBank/DDBJ whole genome shotgun (WGS) entry which is preliminary data.</text>
</comment>
<name>A0A645ICB0_9ZZZZ</name>
<organism evidence="1">
    <name type="scientific">bioreactor metagenome</name>
    <dbReference type="NCBI Taxonomy" id="1076179"/>
    <lineage>
        <taxon>unclassified sequences</taxon>
        <taxon>metagenomes</taxon>
        <taxon>ecological metagenomes</taxon>
    </lineage>
</organism>
<proteinExistence type="predicted"/>
<gene>
    <name evidence="1" type="ORF">SDC9_196538</name>
</gene>
<dbReference type="AlphaFoldDB" id="A0A645ICB0"/>
<protein>
    <submittedName>
        <fullName evidence="1">Uncharacterized protein</fullName>
    </submittedName>
</protein>
<reference evidence="1" key="1">
    <citation type="submission" date="2019-08" db="EMBL/GenBank/DDBJ databases">
        <authorList>
            <person name="Kucharzyk K."/>
            <person name="Murdoch R.W."/>
            <person name="Higgins S."/>
            <person name="Loffler F."/>
        </authorList>
    </citation>
    <scope>NUCLEOTIDE SEQUENCE</scope>
</reference>